<geneLocation type="plasmid" evidence="1">
    <name>pMerc</name>
</geneLocation>
<organism evidence="1">
    <name type="scientific">Pseudomonas sp. Hg7Tf</name>
    <dbReference type="NCBI Taxonomy" id="3236988"/>
    <lineage>
        <taxon>Bacteria</taxon>
        <taxon>Pseudomonadati</taxon>
        <taxon>Pseudomonadota</taxon>
        <taxon>Gammaproteobacteria</taxon>
        <taxon>Pseudomonadales</taxon>
        <taxon>Pseudomonadaceae</taxon>
        <taxon>Pseudomonas</taxon>
    </lineage>
</organism>
<dbReference type="RefSeq" id="WP_280043964.1">
    <property type="nucleotide sequence ID" value="NZ_CP162606.1"/>
</dbReference>
<proteinExistence type="predicted"/>
<protein>
    <submittedName>
        <fullName evidence="1">Uncharacterized protein</fullName>
    </submittedName>
</protein>
<reference evidence="1" key="1">
    <citation type="submission" date="2024-07" db="EMBL/GenBank/DDBJ databases">
        <title>Identification and characteristics of a novel species of coltsfoot's symbiotic bacteria.</title>
        <authorList>
            <person name="Juszczyk A."/>
            <person name="Jasielczuk I."/>
            <person name="Gurgul A."/>
            <person name="Rogala M."/>
            <person name="Kowalczyk A."/>
            <person name="Szmatola T."/>
            <person name="Kosecka-Strojek M."/>
            <person name="Arent Z."/>
            <person name="Latowski D."/>
        </authorList>
    </citation>
    <scope>NUCLEOTIDE SEQUENCE</scope>
    <source>
        <strain evidence="1">Hg7Tf</strain>
        <plasmid evidence="1">pMerc</plasmid>
    </source>
</reference>
<evidence type="ECO:0000313" key="1">
    <source>
        <dbReference type="EMBL" id="XDK34597.1"/>
    </source>
</evidence>
<keyword evidence="1" id="KW-0614">Plasmid</keyword>
<accession>A0AB39HVE9</accession>
<dbReference type="AlphaFoldDB" id="A0AB39HVE9"/>
<name>A0AB39HVE9_9PSED</name>
<gene>
    <name evidence="1" type="ORF">AB4Y39_00295</name>
</gene>
<dbReference type="EMBL" id="CP162606">
    <property type="protein sequence ID" value="XDK34597.1"/>
    <property type="molecule type" value="Genomic_DNA"/>
</dbReference>
<sequence>MTTPTDKDLAQLLQPLQESFAGINRSLRILADSKLLETFGPELADRKGWTENLKQAHEADQQALVDLHQAGGMARYPGGYDQIVKDHGEDEAKKLAEPVVSALEHRQVTSAELAELEAAQPVLARLYQEYRRLLG</sequence>